<dbReference type="EMBL" id="LKEB01000004">
    <property type="protein sequence ID" value="ROW16600.1"/>
    <property type="molecule type" value="Genomic_DNA"/>
</dbReference>
<organism evidence="2 3">
    <name type="scientific">Cytospora leucostoma</name>
    <dbReference type="NCBI Taxonomy" id="1230097"/>
    <lineage>
        <taxon>Eukaryota</taxon>
        <taxon>Fungi</taxon>
        <taxon>Dikarya</taxon>
        <taxon>Ascomycota</taxon>
        <taxon>Pezizomycotina</taxon>
        <taxon>Sordariomycetes</taxon>
        <taxon>Sordariomycetidae</taxon>
        <taxon>Diaporthales</taxon>
        <taxon>Cytosporaceae</taxon>
        <taxon>Cytospora</taxon>
    </lineage>
</organism>
<evidence type="ECO:0000313" key="3">
    <source>
        <dbReference type="Proteomes" id="UP000285146"/>
    </source>
</evidence>
<protein>
    <submittedName>
        <fullName evidence="2">Uncharacterized protein</fullName>
    </submittedName>
</protein>
<reference evidence="2 3" key="1">
    <citation type="submission" date="2015-09" db="EMBL/GenBank/DDBJ databases">
        <title>Host preference determinants of Valsa canker pathogens revealed by comparative genomics.</title>
        <authorList>
            <person name="Yin Z."/>
            <person name="Huang L."/>
        </authorList>
    </citation>
    <scope>NUCLEOTIDE SEQUENCE [LARGE SCALE GENOMIC DNA]</scope>
    <source>
        <strain evidence="2 3">SXYLt</strain>
    </source>
</reference>
<gene>
    <name evidence="2" type="ORF">VPNG_01441</name>
</gene>
<sequence>MSFSTPTTSYYAPLPNPQTTNPTQYYLLQTLGEGTRRRAPVPHPAQDLTPRAHRRRHARNPTAAQSNTLRRARNLQRRCNTVGRRETELQRKLREEGKKMHENLDRYGTSHPKQLILEADVSFVADVLGDVTPEHVNALYEFAVGLEKAGEEVPRHIVMLFNSIMGRDPMMPLVVRTFEIAIR</sequence>
<evidence type="ECO:0000313" key="2">
    <source>
        <dbReference type="EMBL" id="ROW16600.1"/>
    </source>
</evidence>
<feature type="region of interest" description="Disordered" evidence="1">
    <location>
        <begin position="1"/>
        <end position="22"/>
    </location>
</feature>
<feature type="compositionally biased region" description="Polar residues" evidence="1">
    <location>
        <begin position="1"/>
        <end position="10"/>
    </location>
</feature>
<dbReference type="OrthoDB" id="5236213at2759"/>
<evidence type="ECO:0000256" key="1">
    <source>
        <dbReference type="SAM" id="MobiDB-lite"/>
    </source>
</evidence>
<dbReference type="AlphaFoldDB" id="A0A423XJH8"/>
<keyword evidence="3" id="KW-1185">Reference proteome</keyword>
<feature type="region of interest" description="Disordered" evidence="1">
    <location>
        <begin position="35"/>
        <end position="67"/>
    </location>
</feature>
<proteinExistence type="predicted"/>
<dbReference type="Proteomes" id="UP000285146">
    <property type="component" value="Unassembled WGS sequence"/>
</dbReference>
<accession>A0A423XJH8</accession>
<comment type="caution">
    <text evidence="2">The sequence shown here is derived from an EMBL/GenBank/DDBJ whole genome shotgun (WGS) entry which is preliminary data.</text>
</comment>
<name>A0A423XJH8_9PEZI</name>
<dbReference type="InParanoid" id="A0A423XJH8"/>